<name>A0A2M8KML6_9BACT</name>
<feature type="transmembrane region" description="Helical" evidence="1">
    <location>
        <begin position="6"/>
        <end position="25"/>
    </location>
</feature>
<organism evidence="3 4">
    <name type="scientific">Candidatus Roizmanbacteria bacterium CG10_big_fil_rev_8_21_14_0_10_36_26</name>
    <dbReference type="NCBI Taxonomy" id="1974851"/>
    <lineage>
        <taxon>Bacteria</taxon>
        <taxon>Candidatus Roizmaniibacteriota</taxon>
    </lineage>
</organism>
<proteinExistence type="predicted"/>
<accession>A0A2M8KML6</accession>
<comment type="caution">
    <text evidence="3">The sequence shown here is derived from an EMBL/GenBank/DDBJ whole genome shotgun (WGS) entry which is preliminary data.</text>
</comment>
<feature type="domain" description="EamA" evidence="2">
    <location>
        <begin position="145"/>
        <end position="280"/>
    </location>
</feature>
<feature type="transmembrane region" description="Helical" evidence="1">
    <location>
        <begin position="175"/>
        <end position="194"/>
    </location>
</feature>
<dbReference type="Proteomes" id="UP000231434">
    <property type="component" value="Unassembled WGS sequence"/>
</dbReference>
<evidence type="ECO:0000313" key="4">
    <source>
        <dbReference type="Proteomes" id="UP000231434"/>
    </source>
</evidence>
<dbReference type="EMBL" id="PFEB01000007">
    <property type="protein sequence ID" value="PJE61155.1"/>
    <property type="molecule type" value="Genomic_DNA"/>
</dbReference>
<feature type="transmembrane region" description="Helical" evidence="1">
    <location>
        <begin position="148"/>
        <end position="163"/>
    </location>
</feature>
<feature type="domain" description="EamA" evidence="2">
    <location>
        <begin position="3"/>
        <end position="135"/>
    </location>
</feature>
<evidence type="ECO:0000313" key="3">
    <source>
        <dbReference type="EMBL" id="PJE61155.1"/>
    </source>
</evidence>
<dbReference type="GO" id="GO:0016020">
    <property type="term" value="C:membrane"/>
    <property type="evidence" value="ECO:0007669"/>
    <property type="project" value="InterPro"/>
</dbReference>
<feature type="transmembrane region" description="Helical" evidence="1">
    <location>
        <begin position="118"/>
        <end position="136"/>
    </location>
</feature>
<protein>
    <recommendedName>
        <fullName evidence="2">EamA domain-containing protein</fullName>
    </recommendedName>
</protein>
<feature type="transmembrane region" description="Helical" evidence="1">
    <location>
        <begin position="89"/>
        <end position="112"/>
    </location>
</feature>
<feature type="transmembrane region" description="Helical" evidence="1">
    <location>
        <begin position="34"/>
        <end position="52"/>
    </location>
</feature>
<feature type="transmembrane region" description="Helical" evidence="1">
    <location>
        <begin position="206"/>
        <end position="226"/>
    </location>
</feature>
<keyword evidence="1" id="KW-0472">Membrane</keyword>
<dbReference type="Pfam" id="PF00892">
    <property type="entry name" value="EamA"/>
    <property type="match status" value="2"/>
</dbReference>
<keyword evidence="1" id="KW-1133">Transmembrane helix</keyword>
<feature type="transmembrane region" description="Helical" evidence="1">
    <location>
        <begin position="238"/>
        <end position="256"/>
    </location>
</feature>
<feature type="transmembrane region" description="Helical" evidence="1">
    <location>
        <begin position="58"/>
        <end position="77"/>
    </location>
</feature>
<feature type="transmembrane region" description="Helical" evidence="1">
    <location>
        <begin position="263"/>
        <end position="280"/>
    </location>
</feature>
<dbReference type="AlphaFoldDB" id="A0A2M8KML6"/>
<dbReference type="InterPro" id="IPR000620">
    <property type="entry name" value="EamA_dom"/>
</dbReference>
<reference evidence="4" key="1">
    <citation type="submission" date="2017-09" db="EMBL/GenBank/DDBJ databases">
        <title>Depth-based differentiation of microbial function through sediment-hosted aquifers and enrichment of novel symbionts in the deep terrestrial subsurface.</title>
        <authorList>
            <person name="Probst A.J."/>
            <person name="Ladd B."/>
            <person name="Jarett J.K."/>
            <person name="Geller-Mcgrath D.E."/>
            <person name="Sieber C.M.K."/>
            <person name="Emerson J.B."/>
            <person name="Anantharaman K."/>
            <person name="Thomas B.C."/>
            <person name="Malmstrom R."/>
            <person name="Stieglmeier M."/>
            <person name="Klingl A."/>
            <person name="Woyke T."/>
            <person name="Ryan C.M."/>
            <person name="Banfield J.F."/>
        </authorList>
    </citation>
    <scope>NUCLEOTIDE SEQUENCE [LARGE SCALE GENOMIC DNA]</scope>
</reference>
<sequence length="283" mass="31722">MNWFIYSLFGAIFMTAYGLAIRLFLKDKGDSKTFTFITTLFGGLALLLLLPFETIKYLFTPQIVIVLILLSVLYALTDLSFIRGRQLEEVSIVSILVQLGNFWALIGGTLIFKELLTFNKMLGVGLIVLGSILLVWHKQKISLSKGKFFVIIGTILFTINSFADKVFSPYFSASLYKAIIFLLEAFMLFTFFLPQRLTAIKKEFKIQGKAIIFVGPLLSLAVFFLFRAFQVGGEASKVLPVYSLSLVFSVIAGILFLNEKDNLLKKIIAMVLVLAGTYILQLV</sequence>
<evidence type="ECO:0000256" key="1">
    <source>
        <dbReference type="SAM" id="Phobius"/>
    </source>
</evidence>
<gene>
    <name evidence="3" type="ORF">COU86_00800</name>
</gene>
<keyword evidence="1" id="KW-0812">Transmembrane</keyword>
<evidence type="ECO:0000259" key="2">
    <source>
        <dbReference type="Pfam" id="PF00892"/>
    </source>
</evidence>
<dbReference type="SUPFAM" id="SSF103481">
    <property type="entry name" value="Multidrug resistance efflux transporter EmrE"/>
    <property type="match status" value="2"/>
</dbReference>
<dbReference type="InterPro" id="IPR037185">
    <property type="entry name" value="EmrE-like"/>
</dbReference>